<dbReference type="InterPro" id="IPR057727">
    <property type="entry name" value="WCX_dom"/>
</dbReference>
<gene>
    <name evidence="4" type="ORF">IPI13_04690</name>
</gene>
<proteinExistence type="predicted"/>
<dbReference type="Pfam" id="PF13280">
    <property type="entry name" value="WYL"/>
    <property type="match status" value="1"/>
</dbReference>
<dbReference type="PANTHER" id="PTHR34580">
    <property type="match status" value="1"/>
</dbReference>
<name>A0A935II15_9MICO</name>
<dbReference type="AlphaFoldDB" id="A0A935II15"/>
<evidence type="ECO:0000313" key="4">
    <source>
        <dbReference type="EMBL" id="MBK7272475.1"/>
    </source>
</evidence>
<reference evidence="4 5" key="1">
    <citation type="submission" date="2020-10" db="EMBL/GenBank/DDBJ databases">
        <title>Connecting structure to function with the recovery of over 1000 high-quality activated sludge metagenome-assembled genomes encoding full-length rRNA genes using long-read sequencing.</title>
        <authorList>
            <person name="Singleton C.M."/>
            <person name="Petriglieri F."/>
            <person name="Kristensen J.M."/>
            <person name="Kirkegaard R.H."/>
            <person name="Michaelsen T.Y."/>
            <person name="Andersen M.H."/>
            <person name="Karst S.M."/>
            <person name="Dueholm M.S."/>
            <person name="Nielsen P.H."/>
            <person name="Albertsen M."/>
        </authorList>
    </citation>
    <scope>NUCLEOTIDE SEQUENCE [LARGE SCALE GENOMIC DNA]</scope>
    <source>
        <strain evidence="4">Ega_18-Q3-R5-49_MAXAC.001</strain>
    </source>
</reference>
<evidence type="ECO:0000313" key="5">
    <source>
        <dbReference type="Proteomes" id="UP000726105"/>
    </source>
</evidence>
<dbReference type="InterPro" id="IPR043839">
    <property type="entry name" value="PafC_HTH"/>
</dbReference>
<evidence type="ECO:0000259" key="3">
    <source>
        <dbReference type="Pfam" id="PF25583"/>
    </source>
</evidence>
<accession>A0A935II15</accession>
<dbReference type="Pfam" id="PF19187">
    <property type="entry name" value="HTH_PafC"/>
    <property type="match status" value="1"/>
</dbReference>
<dbReference type="InterPro" id="IPR026881">
    <property type="entry name" value="WYL_dom"/>
</dbReference>
<feature type="domain" description="PafC HTH" evidence="2">
    <location>
        <begin position="1"/>
        <end position="112"/>
    </location>
</feature>
<comment type="caution">
    <text evidence="4">The sequence shown here is derived from an EMBL/GenBank/DDBJ whole genome shotgun (WGS) entry which is preliminary data.</text>
</comment>
<dbReference type="PROSITE" id="PS52050">
    <property type="entry name" value="WYL"/>
    <property type="match status" value="1"/>
</dbReference>
<feature type="domain" description="WYL" evidence="1">
    <location>
        <begin position="137"/>
        <end position="205"/>
    </location>
</feature>
<evidence type="ECO:0000259" key="2">
    <source>
        <dbReference type="Pfam" id="PF19187"/>
    </source>
</evidence>
<dbReference type="InterPro" id="IPR028349">
    <property type="entry name" value="PafC-like"/>
</dbReference>
<evidence type="ECO:0000259" key="1">
    <source>
        <dbReference type="Pfam" id="PF13280"/>
    </source>
</evidence>
<dbReference type="PANTHER" id="PTHR34580:SF1">
    <property type="entry name" value="PROTEIN PAFC"/>
    <property type="match status" value="1"/>
</dbReference>
<sequence length="373" mass="40008">MVPWLLARQGVDVDVAAAQFGVSREQLESDLALLFVCGTPGHLPDDLIEADWEDGQIYVGNADAISRPLRFTVDEALTLMVGLRALAATPGVTGASGADGGEAILRALTKLEQATGEAAGVAARVRVTLDDGAAETILADASRAVQERRRVRLSYQSFGRDEVTEREVDPMRVTSLDARWYLEGWCHRAEDVRLFRLDRVQSLQVLDVDGTPPESAQLRDLAGETYQPSPDDVLVELLVEPAAAWVADYYPVDSVADAGDGRRRILLRAADPSWVRRLAWRLGGHVQILAPQSLADQVAAGAQAALAAYPVEVVQGLAPAGMPPASDDPCADARPRLDADLARAGRWGRLVSLAPAAVAVGPDRDVGRHPRRG</sequence>
<dbReference type="EMBL" id="JADJIB010000002">
    <property type="protein sequence ID" value="MBK7272475.1"/>
    <property type="molecule type" value="Genomic_DNA"/>
</dbReference>
<feature type="domain" description="WCX" evidence="3">
    <location>
        <begin position="233"/>
        <end position="306"/>
    </location>
</feature>
<protein>
    <submittedName>
        <fullName evidence="4">WYL domain-containing protein</fullName>
    </submittedName>
</protein>
<dbReference type="Proteomes" id="UP000726105">
    <property type="component" value="Unassembled WGS sequence"/>
</dbReference>
<dbReference type="PIRSF" id="PIRSF016838">
    <property type="entry name" value="PafC"/>
    <property type="match status" value="1"/>
</dbReference>
<organism evidence="4 5">
    <name type="scientific">Candidatus Phosphoribacter hodrii</name>
    <dbReference type="NCBI Taxonomy" id="2953743"/>
    <lineage>
        <taxon>Bacteria</taxon>
        <taxon>Bacillati</taxon>
        <taxon>Actinomycetota</taxon>
        <taxon>Actinomycetes</taxon>
        <taxon>Micrococcales</taxon>
        <taxon>Dermatophilaceae</taxon>
        <taxon>Candidatus Phosphoribacter</taxon>
    </lineage>
</organism>
<dbReference type="Pfam" id="PF25583">
    <property type="entry name" value="WCX"/>
    <property type="match status" value="1"/>
</dbReference>
<dbReference type="InterPro" id="IPR051534">
    <property type="entry name" value="CBASS_pafABC_assoc_protein"/>
</dbReference>